<keyword evidence="5 7" id="KW-0560">Oxidoreductase</keyword>
<evidence type="ECO:0000313" key="8">
    <source>
        <dbReference type="Proteomes" id="UP001482231"/>
    </source>
</evidence>
<dbReference type="CDD" id="cd07363">
    <property type="entry name" value="45_DOPA_Dioxygenase"/>
    <property type="match status" value="1"/>
</dbReference>
<dbReference type="PIRSF" id="PIRSF006157">
    <property type="entry name" value="Doxgns_DODA"/>
    <property type="match status" value="1"/>
</dbReference>
<dbReference type="RefSeq" id="WP_347307207.1">
    <property type="nucleotide sequence ID" value="NZ_JBAJEX010000002.1"/>
</dbReference>
<evidence type="ECO:0000259" key="6">
    <source>
        <dbReference type="Pfam" id="PF02900"/>
    </source>
</evidence>
<organism evidence="7 8">
    <name type="scientific">Thiobacter aerophilum</name>
    <dbReference type="NCBI Taxonomy" id="3121275"/>
    <lineage>
        <taxon>Bacteria</taxon>
        <taxon>Pseudomonadati</taxon>
        <taxon>Pseudomonadota</taxon>
        <taxon>Betaproteobacteria</taxon>
        <taxon>Burkholderiales</taxon>
        <taxon>Thiobacteraceae</taxon>
        <taxon>Thiobacter</taxon>
    </lineage>
</organism>
<protein>
    <submittedName>
        <fullName evidence="7">Class III extradiol ring-cleavage dioxygenase</fullName>
        <ecNumber evidence="7">1.13.-.-</ecNumber>
    </submittedName>
</protein>
<gene>
    <name evidence="7" type="ORF">V6E02_03495</name>
</gene>
<dbReference type="Proteomes" id="UP001482231">
    <property type="component" value="Unassembled WGS sequence"/>
</dbReference>
<accession>A0ABV0EFM9</accession>
<dbReference type="InterPro" id="IPR004183">
    <property type="entry name" value="Xdiol_dOase_suB"/>
</dbReference>
<dbReference type="PANTHER" id="PTHR30096:SF0">
    <property type="entry name" value="4,5-DOPA DIOXYGENASE EXTRADIOL-LIKE PROTEIN"/>
    <property type="match status" value="1"/>
</dbReference>
<dbReference type="PANTHER" id="PTHR30096">
    <property type="entry name" value="4,5-DOPA DIOXYGENASE EXTRADIOL-LIKE PROTEIN"/>
    <property type="match status" value="1"/>
</dbReference>
<comment type="caution">
    <text evidence="7">The sequence shown here is derived from an EMBL/GenBank/DDBJ whole genome shotgun (WGS) entry which is preliminary data.</text>
</comment>
<dbReference type="Gene3D" id="3.40.830.10">
    <property type="entry name" value="LigB-like"/>
    <property type="match status" value="1"/>
</dbReference>
<reference evidence="7 8" key="1">
    <citation type="submission" date="2024-02" db="EMBL/GenBank/DDBJ databases">
        <title>New thermophilic sulfur-oxidizing bacteria from a hot springs of the Uzon caldera (Kamchatka, Russia).</title>
        <authorList>
            <person name="Dukat A.M."/>
            <person name="Elcheninov A.G."/>
            <person name="Frolov E.N."/>
        </authorList>
    </citation>
    <scope>NUCLEOTIDE SEQUENCE [LARGE SCALE GENOMIC DNA]</scope>
    <source>
        <strain evidence="7 8">AK1</strain>
    </source>
</reference>
<keyword evidence="8" id="KW-1185">Reference proteome</keyword>
<comment type="similarity">
    <text evidence="2">Belongs to the DODA-type extradiol aromatic ring-opening dioxygenase family.</text>
</comment>
<name>A0ABV0EFM9_9BURK</name>
<evidence type="ECO:0000256" key="4">
    <source>
        <dbReference type="ARBA" id="ARBA00022833"/>
    </source>
</evidence>
<keyword evidence="7" id="KW-0223">Dioxygenase</keyword>
<evidence type="ECO:0000256" key="1">
    <source>
        <dbReference type="ARBA" id="ARBA00001947"/>
    </source>
</evidence>
<evidence type="ECO:0000313" key="7">
    <source>
        <dbReference type="EMBL" id="MEO1766278.1"/>
    </source>
</evidence>
<dbReference type="EC" id="1.13.-.-" evidence="7"/>
<dbReference type="Pfam" id="PF02900">
    <property type="entry name" value="LigB"/>
    <property type="match status" value="1"/>
</dbReference>
<comment type="cofactor">
    <cofactor evidence="1">
        <name>Zn(2+)</name>
        <dbReference type="ChEBI" id="CHEBI:29105"/>
    </cofactor>
</comment>
<keyword evidence="3" id="KW-0479">Metal-binding</keyword>
<dbReference type="InterPro" id="IPR014436">
    <property type="entry name" value="Extradiol_dOase_DODA"/>
</dbReference>
<evidence type="ECO:0000256" key="3">
    <source>
        <dbReference type="ARBA" id="ARBA00022723"/>
    </source>
</evidence>
<proteinExistence type="inferred from homology"/>
<dbReference type="SUPFAM" id="SSF53213">
    <property type="entry name" value="LigB-like"/>
    <property type="match status" value="1"/>
</dbReference>
<keyword evidence="4" id="KW-0862">Zinc</keyword>
<evidence type="ECO:0000256" key="2">
    <source>
        <dbReference type="ARBA" id="ARBA00007581"/>
    </source>
</evidence>
<sequence>MRQPTLYLPHGAGPCFFMDWEPPDTWARHRAFLENLPATLPERPRALLVISAHWEAPQFTVQKHPAPPLVFDYSGFPPHTYQLTWPAPGAPLLAEQVAGLLQAAGLACGFDERRGFDHGVFVPLKLAFPEADIPCVQLSLRADLDPAAHLAAGKALMPLRDEGVLILGSGNSYHNMQVMLRAWQSGALTTHGLDFDAWLTETVTQADAVERERCLIAWSSAPGAREAAPREEHLIPLLVVAGAGGNAPGAKIFEDRVLGAVQSAFRFG</sequence>
<dbReference type="EMBL" id="JBAJEX010000002">
    <property type="protein sequence ID" value="MEO1766278.1"/>
    <property type="molecule type" value="Genomic_DNA"/>
</dbReference>
<evidence type="ECO:0000256" key="5">
    <source>
        <dbReference type="ARBA" id="ARBA00023002"/>
    </source>
</evidence>
<feature type="domain" description="Extradiol ring-cleavage dioxygenase class III enzyme subunit B" evidence="6">
    <location>
        <begin position="7"/>
        <end position="255"/>
    </location>
</feature>
<dbReference type="GO" id="GO:0051213">
    <property type="term" value="F:dioxygenase activity"/>
    <property type="evidence" value="ECO:0007669"/>
    <property type="project" value="UniProtKB-KW"/>
</dbReference>